<evidence type="ECO:0000259" key="9">
    <source>
        <dbReference type="PROSITE" id="PS50979"/>
    </source>
</evidence>
<dbReference type="Pfam" id="PF02785">
    <property type="entry name" value="Biotin_carb_C"/>
    <property type="match status" value="1"/>
</dbReference>
<dbReference type="SUPFAM" id="SSF51246">
    <property type="entry name" value="Rudiment single hybrid motif"/>
    <property type="match status" value="1"/>
</dbReference>
<dbReference type="InterPro" id="IPR005481">
    <property type="entry name" value="BC-like_N"/>
</dbReference>
<dbReference type="Pfam" id="PF02786">
    <property type="entry name" value="CPSase_L_D2"/>
    <property type="match status" value="1"/>
</dbReference>
<dbReference type="Pfam" id="PF00289">
    <property type="entry name" value="Biotin_carb_N"/>
    <property type="match status" value="1"/>
</dbReference>
<dbReference type="InterPro" id="IPR016185">
    <property type="entry name" value="PreATP-grasp_dom_sf"/>
</dbReference>
<evidence type="ECO:0000256" key="1">
    <source>
        <dbReference type="ARBA" id="ARBA00003761"/>
    </source>
</evidence>
<comment type="function">
    <text evidence="1">This protein is a component of the acetyl coenzyme A carboxylase complex; first, biotin carboxylase catalyzes the carboxylation of the carrier protein and then the transcarboxylase transfers the carboxyl group to form malonyl-CoA.</text>
</comment>
<dbReference type="InterPro" id="IPR051602">
    <property type="entry name" value="ACC_Biotin_Carboxylase"/>
</dbReference>
<accession>A0A2R8AUF4</accession>
<name>A0A2R8AUF4_9RHOB</name>
<dbReference type="PROSITE" id="PS50975">
    <property type="entry name" value="ATP_GRASP"/>
    <property type="match status" value="1"/>
</dbReference>
<dbReference type="InterPro" id="IPR005482">
    <property type="entry name" value="Biotin_COase_C"/>
</dbReference>
<dbReference type="InterPro" id="IPR011764">
    <property type="entry name" value="Biotin_carboxylation_dom"/>
</dbReference>
<sequence length="454" mass="48259">MTPIKRIFIANRGEIAVRIIRTCRALGIETVLGVSQADRDSLGAQLADRAVVLGPAPSTQSYLKVGTVVQAALGTGCDAIHPGYGFLSENKALAEACANEGLIFIGPSPDNLDAVGDKLTARTHAENAKVPLVPGGSVDTVEEAQALATAVGFPMLIKAVAGGGGRGMKRVDRAEDLPAQLDLAISEAAAAFGDGRVYLERYVTVGRHVEVQILSDGEAILHAGERDCSVQRRYQKVVEEAPAPHLPEAMRKGLHDAAIAYARHINYRSLGTVEFLVDVERGEFYFLEMNARVQVEHPVTEAITGLDLIALQIAIAEGRPLGMTQDDIVLTGHAIECRLNAEDPDNGFMPSPGRVSQAWFPSMPGLRVDTHMTPGAMIPPYYDSMVAKLITHGTTRDEAIATMQTALKVCALTGVKTNAGLHAAIMGDETFQQGGVDTAYLPGLLARIQQGGKA</sequence>
<protein>
    <recommendedName>
        <fullName evidence="2">biotin carboxylase</fullName>
        <ecNumber evidence="2">6.3.4.14</ecNumber>
    </recommendedName>
</protein>
<evidence type="ECO:0000256" key="5">
    <source>
        <dbReference type="ARBA" id="ARBA00022840"/>
    </source>
</evidence>
<dbReference type="GO" id="GO:0005524">
    <property type="term" value="F:ATP binding"/>
    <property type="evidence" value="ECO:0007669"/>
    <property type="project" value="UniProtKB-UniRule"/>
</dbReference>
<evidence type="ECO:0000259" key="8">
    <source>
        <dbReference type="PROSITE" id="PS50975"/>
    </source>
</evidence>
<dbReference type="PANTHER" id="PTHR48095:SF2">
    <property type="entry name" value="BIOTIN CARBOXYLASE, CHLOROPLASTIC"/>
    <property type="match status" value="1"/>
</dbReference>
<dbReference type="RefSeq" id="WP_108885388.1">
    <property type="nucleotide sequence ID" value="NZ_OMOJ01000002.1"/>
</dbReference>
<dbReference type="Gene3D" id="3.30.470.20">
    <property type="entry name" value="ATP-grasp fold, B domain"/>
    <property type="match status" value="1"/>
</dbReference>
<organism evidence="10 11">
    <name type="scientific">Pseudoprimorskyibacter insulae</name>
    <dbReference type="NCBI Taxonomy" id="1695997"/>
    <lineage>
        <taxon>Bacteria</taxon>
        <taxon>Pseudomonadati</taxon>
        <taxon>Pseudomonadota</taxon>
        <taxon>Alphaproteobacteria</taxon>
        <taxon>Rhodobacterales</taxon>
        <taxon>Paracoccaceae</taxon>
        <taxon>Pseudoprimorskyibacter</taxon>
    </lineage>
</organism>
<dbReference type="InterPro" id="IPR011054">
    <property type="entry name" value="Rudment_hybrid_motif"/>
</dbReference>
<dbReference type="SMART" id="SM00878">
    <property type="entry name" value="Biotin_carb_C"/>
    <property type="match status" value="1"/>
</dbReference>
<evidence type="ECO:0000313" key="11">
    <source>
        <dbReference type="Proteomes" id="UP000244904"/>
    </source>
</evidence>
<evidence type="ECO:0000313" key="10">
    <source>
        <dbReference type="EMBL" id="SPF79519.1"/>
    </source>
</evidence>
<evidence type="ECO:0000256" key="3">
    <source>
        <dbReference type="ARBA" id="ARBA00022598"/>
    </source>
</evidence>
<dbReference type="EC" id="6.3.4.14" evidence="2"/>
<dbReference type="PROSITE" id="PS00867">
    <property type="entry name" value="CPSASE_2"/>
    <property type="match status" value="1"/>
</dbReference>
<gene>
    <name evidence="10" type="primary">accC_1</name>
    <name evidence="10" type="ORF">PRI8871_01315</name>
</gene>
<keyword evidence="5 7" id="KW-0067">ATP-binding</keyword>
<evidence type="ECO:0000256" key="4">
    <source>
        <dbReference type="ARBA" id="ARBA00022741"/>
    </source>
</evidence>
<dbReference type="PANTHER" id="PTHR48095">
    <property type="entry name" value="PYRUVATE CARBOXYLASE SUBUNIT A"/>
    <property type="match status" value="1"/>
</dbReference>
<dbReference type="OrthoDB" id="9763189at2"/>
<dbReference type="FunFam" id="3.30.1490.20:FF:000003">
    <property type="entry name" value="acetyl-CoA carboxylase isoform X1"/>
    <property type="match status" value="1"/>
</dbReference>
<keyword evidence="11" id="KW-1185">Reference proteome</keyword>
<feature type="domain" description="ATP-grasp" evidence="8">
    <location>
        <begin position="122"/>
        <end position="317"/>
    </location>
</feature>
<dbReference type="EMBL" id="OMOJ01000002">
    <property type="protein sequence ID" value="SPF79519.1"/>
    <property type="molecule type" value="Genomic_DNA"/>
</dbReference>
<comment type="catalytic activity">
    <reaction evidence="6">
        <text>N(6)-biotinyl-L-lysyl-[protein] + hydrogencarbonate + ATP = N(6)-carboxybiotinyl-L-lysyl-[protein] + ADP + phosphate + H(+)</text>
        <dbReference type="Rhea" id="RHEA:13501"/>
        <dbReference type="Rhea" id="RHEA-COMP:10505"/>
        <dbReference type="Rhea" id="RHEA-COMP:10506"/>
        <dbReference type="ChEBI" id="CHEBI:15378"/>
        <dbReference type="ChEBI" id="CHEBI:17544"/>
        <dbReference type="ChEBI" id="CHEBI:30616"/>
        <dbReference type="ChEBI" id="CHEBI:43474"/>
        <dbReference type="ChEBI" id="CHEBI:83144"/>
        <dbReference type="ChEBI" id="CHEBI:83145"/>
        <dbReference type="ChEBI" id="CHEBI:456216"/>
        <dbReference type="EC" id="6.3.4.14"/>
    </reaction>
</comment>
<dbReference type="PROSITE" id="PS50979">
    <property type="entry name" value="BC"/>
    <property type="match status" value="1"/>
</dbReference>
<dbReference type="SUPFAM" id="SSF52440">
    <property type="entry name" value="PreATP-grasp domain"/>
    <property type="match status" value="1"/>
</dbReference>
<keyword evidence="4 7" id="KW-0547">Nucleotide-binding</keyword>
<feature type="domain" description="Biotin carboxylation" evidence="9">
    <location>
        <begin position="3"/>
        <end position="446"/>
    </location>
</feature>
<dbReference type="SUPFAM" id="SSF56059">
    <property type="entry name" value="Glutathione synthetase ATP-binding domain-like"/>
    <property type="match status" value="1"/>
</dbReference>
<evidence type="ECO:0000256" key="2">
    <source>
        <dbReference type="ARBA" id="ARBA00013263"/>
    </source>
</evidence>
<dbReference type="InterPro" id="IPR011761">
    <property type="entry name" value="ATP-grasp"/>
</dbReference>
<dbReference type="AlphaFoldDB" id="A0A2R8AUF4"/>
<dbReference type="NCBIfam" id="NF006367">
    <property type="entry name" value="PRK08591.1"/>
    <property type="match status" value="1"/>
</dbReference>
<evidence type="ECO:0000256" key="7">
    <source>
        <dbReference type="PROSITE-ProRule" id="PRU00409"/>
    </source>
</evidence>
<dbReference type="Proteomes" id="UP000244904">
    <property type="component" value="Unassembled WGS sequence"/>
</dbReference>
<proteinExistence type="predicted"/>
<dbReference type="GO" id="GO:0046872">
    <property type="term" value="F:metal ion binding"/>
    <property type="evidence" value="ECO:0007669"/>
    <property type="project" value="InterPro"/>
</dbReference>
<reference evidence="11" key="1">
    <citation type="submission" date="2018-03" db="EMBL/GenBank/DDBJ databases">
        <authorList>
            <person name="Rodrigo-Torres L."/>
            <person name="Arahal R. D."/>
            <person name="Lucena T."/>
        </authorList>
    </citation>
    <scope>NUCLEOTIDE SEQUENCE [LARGE SCALE GENOMIC DNA]</scope>
    <source>
        <strain evidence="11">CECT 8871</strain>
    </source>
</reference>
<dbReference type="GO" id="GO:0004075">
    <property type="term" value="F:biotin carboxylase activity"/>
    <property type="evidence" value="ECO:0007669"/>
    <property type="project" value="UniProtKB-EC"/>
</dbReference>
<keyword evidence="3 10" id="KW-0436">Ligase</keyword>
<dbReference type="InterPro" id="IPR005479">
    <property type="entry name" value="CPAse_ATP-bd"/>
</dbReference>
<evidence type="ECO:0000256" key="6">
    <source>
        <dbReference type="ARBA" id="ARBA00048600"/>
    </source>
</evidence>